<evidence type="ECO:0000313" key="1">
    <source>
        <dbReference type="EMBL" id="QJX76987.1"/>
    </source>
</evidence>
<reference evidence="1 2" key="1">
    <citation type="submission" date="2019-10" db="EMBL/GenBank/DDBJ databases">
        <title>Complete genome sequences for adaption low water activity.</title>
        <authorList>
            <person name="Zhao L."/>
            <person name="Zhong J."/>
        </authorList>
    </citation>
    <scope>NUCLEOTIDE SEQUENCE [LARGE SCALE GENOMIC DNA]</scope>
    <source>
        <strain evidence="1 2">FDU301</strain>
    </source>
</reference>
<gene>
    <name evidence="1" type="ORF">FDZ14_12520</name>
</gene>
<sequence length="412" mass="48421">MTVKTIKRDAGDQSKGFRLQRLRAINLLLEQMDKNDEKVSVFASTEYLDDVYIKTVTREGSVVLTEGDKNYDESKRFSFMSKEVTNSLIIFLDNWLNCDFSENLFYCFYTNVNYTQERNTQLIKKLEIELPPHSILECLIDNRIDDQIIDCIKKRLIHEYNEQYKDKTGKGYLDIIKKFDDSIWLKFLSRINWQFGQYDDKELEKVLIDKIKNRSFYENIDVTGKEDFIIDILAEKFSSHEELSDPIAKNVSAIHVENIFLKISKDMVKKDDPVYDIWNSLEAPTDARGLKQKILNVDEAYKKYKIGVKARQIAAIKEEYEQLTDQEKGSYRYRVFEACQRKLVSLLDKGENVDVDDWLEEMFQESKSHIEDKSKDYSYPMKSEDAIKGAILELVDSCFLSFDEKGFYYGDI</sequence>
<accession>A0A6M6DXX6</accession>
<dbReference type="EMBL" id="CP045272">
    <property type="protein sequence ID" value="QJX76987.1"/>
    <property type="molecule type" value="Genomic_DNA"/>
</dbReference>
<protein>
    <submittedName>
        <fullName evidence="1">Uncharacterized protein</fullName>
    </submittedName>
</protein>
<dbReference type="RefSeq" id="WP_171777055.1">
    <property type="nucleotide sequence ID" value="NZ_CP045272.1"/>
</dbReference>
<name>A0A6M6DXX6_PRIMG</name>
<evidence type="ECO:0000313" key="2">
    <source>
        <dbReference type="Proteomes" id="UP000501076"/>
    </source>
</evidence>
<dbReference type="Proteomes" id="UP000501076">
    <property type="component" value="Chromosome"/>
</dbReference>
<organism evidence="1 2">
    <name type="scientific">Priestia megaterium</name>
    <name type="common">Bacillus megaterium</name>
    <dbReference type="NCBI Taxonomy" id="1404"/>
    <lineage>
        <taxon>Bacteria</taxon>
        <taxon>Bacillati</taxon>
        <taxon>Bacillota</taxon>
        <taxon>Bacilli</taxon>
        <taxon>Bacillales</taxon>
        <taxon>Bacillaceae</taxon>
        <taxon>Priestia</taxon>
    </lineage>
</organism>
<proteinExistence type="predicted"/>
<dbReference type="AlphaFoldDB" id="A0A6M6DXX6"/>